<dbReference type="InterPro" id="IPR003675">
    <property type="entry name" value="Rce1/LyrA-like_dom"/>
</dbReference>
<proteinExistence type="predicted"/>
<dbReference type="EMBL" id="JAEPCM010000209">
    <property type="protein sequence ID" value="MCG7945950.1"/>
    <property type="molecule type" value="Genomic_DNA"/>
</dbReference>
<dbReference type="Proteomes" id="UP000886667">
    <property type="component" value="Unassembled WGS sequence"/>
</dbReference>
<feature type="transmembrane region" description="Helical" evidence="1">
    <location>
        <begin position="33"/>
        <end position="58"/>
    </location>
</feature>
<comment type="caution">
    <text evidence="3">The sequence shown here is derived from an EMBL/GenBank/DDBJ whole genome shotgun (WGS) entry which is preliminary data.</text>
</comment>
<keyword evidence="3" id="KW-0645">Protease</keyword>
<name>A0A9E4N313_9GAMM</name>
<organism evidence="3 4">
    <name type="scientific">Candidatus Thiodiazotropha taylori</name>
    <dbReference type="NCBI Taxonomy" id="2792791"/>
    <lineage>
        <taxon>Bacteria</taxon>
        <taxon>Pseudomonadati</taxon>
        <taxon>Pseudomonadota</taxon>
        <taxon>Gammaproteobacteria</taxon>
        <taxon>Chromatiales</taxon>
        <taxon>Sedimenticolaceae</taxon>
        <taxon>Candidatus Thiodiazotropha</taxon>
    </lineage>
</organism>
<keyword evidence="1" id="KW-0812">Transmembrane</keyword>
<dbReference type="AlphaFoldDB" id="A0A9E4N313"/>
<accession>A0A9E4N313</accession>
<dbReference type="GO" id="GO:0004175">
    <property type="term" value="F:endopeptidase activity"/>
    <property type="evidence" value="ECO:0007669"/>
    <property type="project" value="UniProtKB-ARBA"/>
</dbReference>
<evidence type="ECO:0000256" key="1">
    <source>
        <dbReference type="SAM" id="Phobius"/>
    </source>
</evidence>
<sequence length="98" mass="10949">MGIIVFLKQFIFEEAIFRPGIISPSMDRIDASYIALISAIIFGVAHFSGMPHGLIGMLKAGLLGWFLAKSVIETQGIFWAWSIHFIQDVVIYLGFMIN</sequence>
<keyword evidence="1" id="KW-1133">Transmembrane helix</keyword>
<protein>
    <submittedName>
        <fullName evidence="3">CPBP family intramembrane metalloprotease</fullName>
    </submittedName>
</protein>
<evidence type="ECO:0000313" key="4">
    <source>
        <dbReference type="Proteomes" id="UP000886667"/>
    </source>
</evidence>
<dbReference type="GO" id="GO:0080120">
    <property type="term" value="P:CAAX-box protein maturation"/>
    <property type="evidence" value="ECO:0007669"/>
    <property type="project" value="UniProtKB-ARBA"/>
</dbReference>
<keyword evidence="1" id="KW-0472">Membrane</keyword>
<feature type="domain" description="CAAX prenyl protease 2/Lysostaphin resistance protein A-like" evidence="2">
    <location>
        <begin position="2"/>
        <end position="89"/>
    </location>
</feature>
<dbReference type="Pfam" id="PF02517">
    <property type="entry name" value="Rce1-like"/>
    <property type="match status" value="1"/>
</dbReference>
<keyword evidence="3" id="KW-0482">Metalloprotease</keyword>
<evidence type="ECO:0000259" key="2">
    <source>
        <dbReference type="Pfam" id="PF02517"/>
    </source>
</evidence>
<feature type="transmembrane region" description="Helical" evidence="1">
    <location>
        <begin position="78"/>
        <end position="97"/>
    </location>
</feature>
<keyword evidence="3" id="KW-0378">Hydrolase</keyword>
<evidence type="ECO:0000313" key="3">
    <source>
        <dbReference type="EMBL" id="MCG7945950.1"/>
    </source>
</evidence>
<gene>
    <name evidence="3" type="ORF">JAZ07_06325</name>
</gene>
<reference evidence="3" key="1">
    <citation type="journal article" date="2021" name="Proc. Natl. Acad. Sci. U.S.A.">
        <title>Global biogeography of chemosynthetic symbionts reveals both localized and globally distributed symbiont groups. .</title>
        <authorList>
            <person name="Osvatic J.T."/>
            <person name="Wilkins L.G.E."/>
            <person name="Leibrecht L."/>
            <person name="Leray M."/>
            <person name="Zauner S."/>
            <person name="Polzin J."/>
            <person name="Camacho Y."/>
            <person name="Gros O."/>
            <person name="van Gils J.A."/>
            <person name="Eisen J.A."/>
            <person name="Petersen J.M."/>
            <person name="Yuen B."/>
        </authorList>
    </citation>
    <scope>NUCLEOTIDE SEQUENCE</scope>
    <source>
        <strain evidence="3">MAGclacostrist064TRANS</strain>
    </source>
</reference>
<dbReference type="GO" id="GO:0008237">
    <property type="term" value="F:metallopeptidase activity"/>
    <property type="evidence" value="ECO:0007669"/>
    <property type="project" value="UniProtKB-KW"/>
</dbReference>